<reference evidence="2" key="1">
    <citation type="journal article" date="2015" name="Nature">
        <title>Complex archaea that bridge the gap between prokaryotes and eukaryotes.</title>
        <authorList>
            <person name="Spang A."/>
            <person name="Saw J.H."/>
            <person name="Jorgensen S.L."/>
            <person name="Zaremba-Niedzwiedzka K."/>
            <person name="Martijn J."/>
            <person name="Lind A.E."/>
            <person name="van Eijk R."/>
            <person name="Schleper C."/>
            <person name="Guy L."/>
            <person name="Ettema T.J."/>
        </authorList>
    </citation>
    <scope>NUCLEOTIDE SEQUENCE</scope>
</reference>
<proteinExistence type="predicted"/>
<dbReference type="EMBL" id="LAZR01040701">
    <property type="protein sequence ID" value="KKL13832.1"/>
    <property type="molecule type" value="Genomic_DNA"/>
</dbReference>
<comment type="caution">
    <text evidence="2">The sequence shown here is derived from an EMBL/GenBank/DDBJ whole genome shotgun (WGS) entry which is preliminary data.</text>
</comment>
<keyword evidence="1" id="KW-1133">Transmembrane helix</keyword>
<evidence type="ECO:0000256" key="1">
    <source>
        <dbReference type="SAM" id="Phobius"/>
    </source>
</evidence>
<organism evidence="2">
    <name type="scientific">marine sediment metagenome</name>
    <dbReference type="NCBI Taxonomy" id="412755"/>
    <lineage>
        <taxon>unclassified sequences</taxon>
        <taxon>metagenomes</taxon>
        <taxon>ecological metagenomes</taxon>
    </lineage>
</organism>
<sequence length="82" mass="8776">MGSKIDLVLEEVSKIRISQARTEEHLKSLNGNIQRHETLIEANRKNITKARIGMAKLIGLGGVGGVGAALIILLITKTFGLG</sequence>
<name>A0A0F9BJ50_9ZZZZ</name>
<protein>
    <submittedName>
        <fullName evidence="2">Uncharacterized protein</fullName>
    </submittedName>
</protein>
<dbReference type="AlphaFoldDB" id="A0A0F9BJ50"/>
<gene>
    <name evidence="2" type="ORF">LCGC14_2521810</name>
</gene>
<evidence type="ECO:0000313" key="2">
    <source>
        <dbReference type="EMBL" id="KKL13832.1"/>
    </source>
</evidence>
<accession>A0A0F9BJ50</accession>
<feature type="transmembrane region" description="Helical" evidence="1">
    <location>
        <begin position="54"/>
        <end position="75"/>
    </location>
</feature>
<keyword evidence="1" id="KW-0812">Transmembrane</keyword>
<keyword evidence="1" id="KW-0472">Membrane</keyword>